<organism evidence="2 3">
    <name type="scientific">Perigonia lusca single nucleopolyhedrovirus</name>
    <dbReference type="NCBI Taxonomy" id="1675865"/>
    <lineage>
        <taxon>Viruses</taxon>
        <taxon>Viruses incertae sedis</taxon>
        <taxon>Naldaviricetes</taxon>
        <taxon>Lefavirales</taxon>
        <taxon>Baculoviridae</taxon>
        <taxon>Alphabaculovirus</taxon>
        <taxon>Alphabaculovirus peluscae</taxon>
        <taxon>Perigonia lusca nucleopolyhedrovirus</taxon>
    </lineage>
</organism>
<proteinExistence type="predicted"/>
<accession>A0A0M3N075</accession>
<keyword evidence="1" id="KW-0472">Membrane</keyword>
<dbReference type="KEGG" id="vg:26040109"/>
<sequence>MTKTVVFKPPATNRKTTTLYDSVKKLSSTMSAPKLMCALTTTADVFMRHNGDKRLFYNVCTALMKKILTGTWFGGAGCVVALGAVLDTVIETERMLFNRSTVLNYVVGFLAAHSDGTNLQCVFNLQLLDYVLNKYYT</sequence>
<dbReference type="Proteomes" id="UP000204667">
    <property type="component" value="Segment"/>
</dbReference>
<name>A0A0M3N075_9ABAC</name>
<evidence type="ECO:0000313" key="3">
    <source>
        <dbReference type="Proteomes" id="UP000204667"/>
    </source>
</evidence>
<protein>
    <submittedName>
        <fullName evidence="2">Uncharacterized protein</fullName>
    </submittedName>
</protein>
<dbReference type="GeneID" id="26040109"/>
<dbReference type="RefSeq" id="YP_009165727.1">
    <property type="nucleotide sequence ID" value="NC_027923.1"/>
</dbReference>
<feature type="transmembrane region" description="Helical" evidence="1">
    <location>
        <begin position="72"/>
        <end position="90"/>
    </location>
</feature>
<dbReference type="InterPro" id="IPR009946">
    <property type="entry name" value="AcMNPV_Orf4"/>
</dbReference>
<reference evidence="2 3" key="1">
    <citation type="journal article" date="2016" name="Sci. Rep.">
        <title>Genome sequence of Perigonia lusca single nucleopolyhedrovirus: insights into the evolution of a nucleotide metabolism enzyme in the family Baculoviridae.</title>
        <authorList>
            <person name="Ardisson-Araujo D.M."/>
            <person name="Lima R.N."/>
            <person name="Melo F.L."/>
            <person name="Clem R.J."/>
            <person name="Huang N."/>
            <person name="Bao S.N."/>
            <person name="Sosa-Gomez D.R."/>
            <person name="Ribeiro B.M."/>
        </authorList>
    </citation>
    <scope>NUCLEOTIDE SEQUENCE [LARGE SCALE GENOMIC DNA]</scope>
</reference>
<gene>
    <name evidence="2" type="primary">PeluOrf-127</name>
</gene>
<evidence type="ECO:0000256" key="1">
    <source>
        <dbReference type="SAM" id="Phobius"/>
    </source>
</evidence>
<keyword evidence="1" id="KW-1133">Transmembrane helix</keyword>
<evidence type="ECO:0000313" key="2">
    <source>
        <dbReference type="EMBL" id="AKN80679.1"/>
    </source>
</evidence>
<dbReference type="Pfam" id="PF07346">
    <property type="entry name" value="DUF1477"/>
    <property type="match status" value="1"/>
</dbReference>
<dbReference type="EMBL" id="KM596836">
    <property type="protein sequence ID" value="AKN80679.1"/>
    <property type="molecule type" value="Genomic_DNA"/>
</dbReference>
<keyword evidence="1" id="KW-0812">Transmembrane</keyword>
<dbReference type="OrthoDB" id="19035at10239"/>
<keyword evidence="3" id="KW-1185">Reference proteome</keyword>